<keyword evidence="1" id="KW-0812">Transmembrane</keyword>
<feature type="transmembrane region" description="Helical" evidence="1">
    <location>
        <begin position="63"/>
        <end position="86"/>
    </location>
</feature>
<reference evidence="2 3" key="1">
    <citation type="journal article" date="2004" name="Science">
        <title>The Ashbya gossypii genome as a tool for mapping the ancient Saccharomyces cerevisiae genome.</title>
        <authorList>
            <person name="Dietrich F.S."/>
            <person name="Voegeli S."/>
            <person name="Brachat S."/>
            <person name="Lerch A."/>
            <person name="Gates K."/>
            <person name="Steiner S."/>
            <person name="Mohr C."/>
            <person name="Pohlmann R."/>
            <person name="Luedi P."/>
            <person name="Choi S."/>
            <person name="Wing R.A."/>
            <person name="Flavier A."/>
            <person name="Gaffney T.D."/>
            <person name="Philippsen P."/>
        </authorList>
    </citation>
    <scope>NUCLEOTIDE SEQUENCE [LARGE SCALE GENOMIC DNA]</scope>
    <source>
        <strain evidence="3">ATCC 10895 / CBS 109.51 / FGSC 9923 / NRRL Y-1056</strain>
    </source>
</reference>
<reference evidence="3" key="2">
    <citation type="journal article" date="2013" name="G3 (Bethesda)">
        <title>Genomes of Ashbya fungi isolated from insects reveal four mating-type loci, numerous translocations, lack of transposons, and distinct gene duplications.</title>
        <authorList>
            <person name="Dietrich F.S."/>
            <person name="Voegeli S."/>
            <person name="Kuo S."/>
            <person name="Philippsen P."/>
        </authorList>
    </citation>
    <scope>GENOME REANNOTATION</scope>
    <source>
        <strain evidence="3">ATCC 10895 / CBS 109.51 / FGSC 9923 / NRRL Y-1056</strain>
    </source>
</reference>
<dbReference type="InParanoid" id="Q751S3"/>
<proteinExistence type="predicted"/>
<dbReference type="EMBL" id="AE016820">
    <property type="protein sequence ID" value="AAS54121.1"/>
    <property type="molecule type" value="Genomic_DNA"/>
</dbReference>
<keyword evidence="3" id="KW-1185">Reference proteome</keyword>
<protein>
    <submittedName>
        <fullName evidence="2">AGL369Wp</fullName>
    </submittedName>
</protein>
<feature type="transmembrane region" description="Helical" evidence="1">
    <location>
        <begin position="194"/>
        <end position="221"/>
    </location>
</feature>
<organism evidence="2 3">
    <name type="scientific">Eremothecium gossypii (strain ATCC 10895 / CBS 109.51 / FGSC 9923 / NRRL Y-1056)</name>
    <name type="common">Yeast</name>
    <name type="synonym">Ashbya gossypii</name>
    <dbReference type="NCBI Taxonomy" id="284811"/>
    <lineage>
        <taxon>Eukaryota</taxon>
        <taxon>Fungi</taxon>
        <taxon>Dikarya</taxon>
        <taxon>Ascomycota</taxon>
        <taxon>Saccharomycotina</taxon>
        <taxon>Saccharomycetes</taxon>
        <taxon>Saccharomycetales</taxon>
        <taxon>Saccharomycetaceae</taxon>
        <taxon>Eremothecium</taxon>
    </lineage>
</organism>
<feature type="transmembrane region" description="Helical" evidence="1">
    <location>
        <begin position="165"/>
        <end position="187"/>
    </location>
</feature>
<evidence type="ECO:0000256" key="1">
    <source>
        <dbReference type="SAM" id="Phobius"/>
    </source>
</evidence>
<gene>
    <name evidence="2" type="ORF">AGOS_AGL369W</name>
</gene>
<accession>Q751S3</accession>
<feature type="transmembrane region" description="Helical" evidence="1">
    <location>
        <begin position="126"/>
        <end position="145"/>
    </location>
</feature>
<evidence type="ECO:0000313" key="3">
    <source>
        <dbReference type="Proteomes" id="UP000000591"/>
    </source>
</evidence>
<dbReference type="HOGENOM" id="CLU_1239874_0_0_1"/>
<evidence type="ECO:0000313" key="2">
    <source>
        <dbReference type="EMBL" id="AAS54121.1"/>
    </source>
</evidence>
<name>Q751S3_EREGS</name>
<keyword evidence="1" id="KW-1133">Transmembrane helix</keyword>
<keyword evidence="1" id="KW-0472">Membrane</keyword>
<dbReference type="KEGG" id="ago:AGOS_AGL369W"/>
<dbReference type="RefSeq" id="NP_986297.1">
    <property type="nucleotide sequence ID" value="NM_211359.1"/>
</dbReference>
<dbReference type="GeneID" id="4622591"/>
<dbReference type="AlphaFoldDB" id="Q751S3"/>
<sequence>MMCMVVPAECLMKRSKWKLKALVLCSIYLILIDPALLCASGLLLNLFPSVKSWSQDDITKYTFWEACAMCPFVACVPIPVIFKLAFKRVPHQEKEAASSLDGYDRVSGTDAEPQGNSFGWKLCKVFYIYCSLCSLAQAFLAISSYPDLVKSELFGKSTLYSRALVGTLFFQSVALLCSLFCNFYILNSGERRELYLAGAISLCSYNFLYICHDYIVVAVGLEN</sequence>
<dbReference type="Proteomes" id="UP000000591">
    <property type="component" value="Chromosome VII"/>
</dbReference>